<feature type="binding site" evidence="16">
    <location>
        <begin position="85"/>
        <end position="87"/>
    </location>
    <ligand>
        <name>S-adenosyl-L-methionine</name>
        <dbReference type="ChEBI" id="CHEBI:59789"/>
        <label>2</label>
    </ligand>
</feature>
<dbReference type="GO" id="GO:0051539">
    <property type="term" value="F:4 iron, 4 sulfur cluster binding"/>
    <property type="evidence" value="ECO:0007669"/>
    <property type="project" value="UniProtKB-KW"/>
</dbReference>
<dbReference type="SMART" id="SM00729">
    <property type="entry name" value="Elp3"/>
    <property type="match status" value="1"/>
</dbReference>
<evidence type="ECO:0000256" key="4">
    <source>
        <dbReference type="ARBA" id="ARBA00011245"/>
    </source>
</evidence>
<dbReference type="Proteomes" id="UP000265509">
    <property type="component" value="Unassembled WGS sequence"/>
</dbReference>
<dbReference type="PANTHER" id="PTHR13932:SF6">
    <property type="entry name" value="OXYGEN-INDEPENDENT COPROPORPHYRINOGEN III OXIDASE"/>
    <property type="match status" value="1"/>
</dbReference>
<dbReference type="SFLD" id="SFLDG01065">
    <property type="entry name" value="anaerobic_coproporphyrinogen-I"/>
    <property type="match status" value="1"/>
</dbReference>
<keyword evidence="10 15" id="KW-0408">Iron</keyword>
<dbReference type="AlphaFoldDB" id="A0A3L7DV78"/>
<comment type="function">
    <text evidence="13">Involved in the heme biosynthesis. Catalyzes the anaerobic oxidative decarboxylation of propionate groups of rings A and B of coproporphyrinogen III to yield the vinyl groups in protoporphyrinogen IX.</text>
</comment>
<evidence type="ECO:0000313" key="20">
    <source>
        <dbReference type="Proteomes" id="UP000265509"/>
    </source>
</evidence>
<feature type="binding site" evidence="17">
    <location>
        <position position="79"/>
    </location>
    <ligand>
        <name>[4Fe-4S] cluster</name>
        <dbReference type="ChEBI" id="CHEBI:49883"/>
        <note>4Fe-4S-S-AdoMet</note>
    </ligand>
</feature>
<evidence type="ECO:0000256" key="11">
    <source>
        <dbReference type="ARBA" id="ARBA00023014"/>
    </source>
</evidence>
<dbReference type="Gene3D" id="1.10.10.920">
    <property type="match status" value="1"/>
</dbReference>
<organism evidence="19 20">
    <name type="scientific">Seongchinamella sediminis</name>
    <dbReference type="NCBI Taxonomy" id="2283635"/>
    <lineage>
        <taxon>Bacteria</taxon>
        <taxon>Pseudomonadati</taxon>
        <taxon>Pseudomonadota</taxon>
        <taxon>Gammaproteobacteria</taxon>
        <taxon>Cellvibrionales</taxon>
        <taxon>Halieaceae</taxon>
        <taxon>Seongchinamella</taxon>
    </lineage>
</organism>
<dbReference type="InterPro" id="IPR004558">
    <property type="entry name" value="Coprogen_oxidase_HemN"/>
</dbReference>
<feature type="binding site" evidence="16">
    <location>
        <position position="229"/>
    </location>
    <ligand>
        <name>S-adenosyl-L-methionine</name>
        <dbReference type="ChEBI" id="CHEBI:59789"/>
        <label>2</label>
    </ligand>
</feature>
<dbReference type="GO" id="GO:0051989">
    <property type="term" value="F:coproporphyrinogen dehydrogenase activity"/>
    <property type="evidence" value="ECO:0007669"/>
    <property type="project" value="UniProtKB-EC"/>
</dbReference>
<dbReference type="FunFam" id="1.10.10.920:FF:000001">
    <property type="entry name" value="Coproporphyrinogen-III oxidase"/>
    <property type="match status" value="1"/>
</dbReference>
<keyword evidence="12 15" id="KW-0627">Porphyrin biosynthesis</keyword>
<dbReference type="EMBL" id="QRAN01000012">
    <property type="protein sequence ID" value="RLQ21477.1"/>
    <property type="molecule type" value="Genomic_DNA"/>
</dbReference>
<keyword evidence="8 15" id="KW-0479">Metal-binding</keyword>
<feature type="binding site" evidence="16">
    <location>
        <position position="130"/>
    </location>
    <ligand>
        <name>S-adenosyl-L-methionine</name>
        <dbReference type="ChEBI" id="CHEBI:59789"/>
        <label>1</label>
    </ligand>
</feature>
<comment type="cofactor">
    <cofactor evidence="15 17">
        <name>[4Fe-4S] cluster</name>
        <dbReference type="ChEBI" id="CHEBI:49883"/>
    </cofactor>
    <text evidence="15 17">Binds 1 [4Fe-4S] cluster. The cluster is coordinated with 3 cysteines and an exchangeable S-adenosyl-L-methionine.</text>
</comment>
<feature type="binding site" evidence="16">
    <location>
        <position position="192"/>
    </location>
    <ligand>
        <name>S-adenosyl-L-methionine</name>
        <dbReference type="ChEBI" id="CHEBI:59789"/>
        <label>2</label>
    </ligand>
</feature>
<reference evidence="19 20" key="1">
    <citation type="submission" date="2018-07" db="EMBL/GenBank/DDBJ databases">
        <title>Halioglobus sp. genome submission.</title>
        <authorList>
            <person name="Ye M.-Q."/>
            <person name="Du Z.-J."/>
        </authorList>
    </citation>
    <scope>NUCLEOTIDE SEQUENCE [LARGE SCALE GENOMIC DNA]</scope>
    <source>
        <strain evidence="19 20">U0301</strain>
    </source>
</reference>
<dbReference type="Pfam" id="PF04055">
    <property type="entry name" value="Radical_SAM"/>
    <property type="match status" value="1"/>
</dbReference>
<dbReference type="SUPFAM" id="SSF102114">
    <property type="entry name" value="Radical SAM enzymes"/>
    <property type="match status" value="1"/>
</dbReference>
<comment type="catalytic activity">
    <reaction evidence="14 15">
        <text>coproporphyrinogen III + 2 S-adenosyl-L-methionine = protoporphyrinogen IX + 2 5'-deoxyadenosine + 2 L-methionine + 2 CO2</text>
        <dbReference type="Rhea" id="RHEA:15425"/>
        <dbReference type="ChEBI" id="CHEBI:16526"/>
        <dbReference type="ChEBI" id="CHEBI:17319"/>
        <dbReference type="ChEBI" id="CHEBI:57307"/>
        <dbReference type="ChEBI" id="CHEBI:57309"/>
        <dbReference type="ChEBI" id="CHEBI:57844"/>
        <dbReference type="ChEBI" id="CHEBI:59789"/>
        <dbReference type="EC" id="1.3.98.3"/>
    </reaction>
</comment>
<evidence type="ECO:0000256" key="13">
    <source>
        <dbReference type="ARBA" id="ARBA00024295"/>
    </source>
</evidence>
<proteinExistence type="inferred from homology"/>
<dbReference type="PIRSF" id="PIRSF000167">
    <property type="entry name" value="HemN"/>
    <property type="match status" value="1"/>
</dbReference>
<dbReference type="PROSITE" id="PS51918">
    <property type="entry name" value="RADICAL_SAM"/>
    <property type="match status" value="1"/>
</dbReference>
<name>A0A3L7DV78_9GAMM</name>
<dbReference type="RefSeq" id="WP_117954911.1">
    <property type="nucleotide sequence ID" value="NZ_QRAN01000012.1"/>
</dbReference>
<accession>A0A3L7DV78</accession>
<dbReference type="GO" id="GO:0004109">
    <property type="term" value="F:coproporphyrinogen oxidase activity"/>
    <property type="evidence" value="ECO:0007669"/>
    <property type="project" value="InterPro"/>
</dbReference>
<dbReference type="UniPathway" id="UPA00251">
    <property type="reaction ID" value="UER00323"/>
</dbReference>
<evidence type="ECO:0000256" key="3">
    <source>
        <dbReference type="ARBA" id="ARBA00005493"/>
    </source>
</evidence>
<dbReference type="GO" id="GO:0046872">
    <property type="term" value="F:metal ion binding"/>
    <property type="evidence" value="ECO:0007669"/>
    <property type="project" value="UniProtKB-KW"/>
</dbReference>
<evidence type="ECO:0000256" key="6">
    <source>
        <dbReference type="ARBA" id="ARBA00022490"/>
    </source>
</evidence>
<dbReference type="NCBIfam" id="TIGR00538">
    <property type="entry name" value="hemN"/>
    <property type="match status" value="1"/>
</dbReference>
<feature type="binding site" evidence="16">
    <location>
        <position position="263"/>
    </location>
    <ligand>
        <name>S-adenosyl-L-methionine</name>
        <dbReference type="ChEBI" id="CHEBI:59789"/>
        <label>2</label>
    </ligand>
</feature>
<keyword evidence="7 15" id="KW-0949">S-adenosyl-L-methionine</keyword>
<evidence type="ECO:0000256" key="10">
    <source>
        <dbReference type="ARBA" id="ARBA00023004"/>
    </source>
</evidence>
<protein>
    <recommendedName>
        <fullName evidence="15">Coproporphyrinogen-III oxidase</fullName>
        <ecNumber evidence="15">1.3.98.3</ecNumber>
    </recommendedName>
</protein>
<evidence type="ECO:0000256" key="1">
    <source>
        <dbReference type="ARBA" id="ARBA00004496"/>
    </source>
</evidence>
<evidence type="ECO:0000256" key="5">
    <source>
        <dbReference type="ARBA" id="ARBA00022485"/>
    </source>
</evidence>
<keyword evidence="20" id="KW-1185">Reference proteome</keyword>
<dbReference type="GO" id="GO:0006782">
    <property type="term" value="P:protoporphyrinogen IX biosynthetic process"/>
    <property type="evidence" value="ECO:0007669"/>
    <property type="project" value="UniProtKB-UniPathway"/>
</dbReference>
<keyword evidence="9 15" id="KW-0560">Oxidoreductase</keyword>
<evidence type="ECO:0000256" key="8">
    <source>
        <dbReference type="ARBA" id="ARBA00022723"/>
    </source>
</evidence>
<comment type="pathway">
    <text evidence="2 15">Porphyrin-containing compound metabolism; protoporphyrin-IX biosynthesis; protoporphyrinogen-IX from coproporphyrinogen-III (AdoMet route): step 1/1.</text>
</comment>
<keyword evidence="11 15" id="KW-0411">Iron-sulfur</keyword>
<dbReference type="InterPro" id="IPR058240">
    <property type="entry name" value="rSAM_sf"/>
</dbReference>
<dbReference type="InterPro" id="IPR006638">
    <property type="entry name" value="Elp3/MiaA/NifB-like_rSAM"/>
</dbReference>
<feature type="binding site" evidence="16">
    <location>
        <position position="349"/>
    </location>
    <ligand>
        <name>S-adenosyl-L-methionine</name>
        <dbReference type="ChEBI" id="CHEBI:59789"/>
        <label>1</label>
    </ligand>
</feature>
<evidence type="ECO:0000259" key="18">
    <source>
        <dbReference type="PROSITE" id="PS51918"/>
    </source>
</evidence>
<dbReference type="GO" id="GO:0005737">
    <property type="term" value="C:cytoplasm"/>
    <property type="evidence" value="ECO:0007669"/>
    <property type="project" value="UniProtKB-SubCell"/>
</dbReference>
<evidence type="ECO:0000313" key="19">
    <source>
        <dbReference type="EMBL" id="RLQ21477.1"/>
    </source>
</evidence>
<evidence type="ECO:0000256" key="14">
    <source>
        <dbReference type="ARBA" id="ARBA00048321"/>
    </source>
</evidence>
<feature type="domain" description="Radical SAM core" evidence="18">
    <location>
        <begin position="64"/>
        <end position="300"/>
    </location>
</feature>
<feature type="binding site" evidence="17">
    <location>
        <position position="86"/>
    </location>
    <ligand>
        <name>[4Fe-4S] cluster</name>
        <dbReference type="ChEBI" id="CHEBI:49883"/>
        <note>4Fe-4S-S-AdoMet</note>
    </ligand>
</feature>
<feature type="binding site" evidence="16">
    <location>
        <begin position="131"/>
        <end position="132"/>
    </location>
    <ligand>
        <name>S-adenosyl-L-methionine</name>
        <dbReference type="ChEBI" id="CHEBI:59789"/>
        <label>2</label>
    </ligand>
</feature>
<evidence type="ECO:0000256" key="9">
    <source>
        <dbReference type="ARBA" id="ARBA00023002"/>
    </source>
</evidence>
<evidence type="ECO:0000256" key="17">
    <source>
        <dbReference type="PIRSR" id="PIRSR000167-2"/>
    </source>
</evidence>
<comment type="subcellular location">
    <subcellularLocation>
        <location evidence="1 15">Cytoplasm</location>
    </subcellularLocation>
</comment>
<keyword evidence="5 15" id="KW-0004">4Fe-4S</keyword>
<dbReference type="EC" id="1.3.98.3" evidence="15"/>
<dbReference type="SFLD" id="SFLDS00029">
    <property type="entry name" value="Radical_SAM"/>
    <property type="match status" value="1"/>
</dbReference>
<comment type="subunit">
    <text evidence="4">Monomer.</text>
</comment>
<dbReference type="InterPro" id="IPR010723">
    <property type="entry name" value="HemN_C"/>
</dbReference>
<comment type="similarity">
    <text evidence="3 15">Belongs to the anaerobic coproporphyrinogen-III oxidase family.</text>
</comment>
<dbReference type="PANTHER" id="PTHR13932">
    <property type="entry name" value="COPROPORPHYRINIGEN III OXIDASE"/>
    <property type="match status" value="1"/>
</dbReference>
<feature type="binding site" evidence="16">
    <location>
        <position position="165"/>
    </location>
    <ligand>
        <name>S-adenosyl-L-methionine</name>
        <dbReference type="ChEBI" id="CHEBI:59789"/>
        <label>1</label>
    </ligand>
</feature>
<dbReference type="InterPro" id="IPR034505">
    <property type="entry name" value="Coproporphyrinogen-III_oxidase"/>
</dbReference>
<dbReference type="OrthoDB" id="9808022at2"/>
<evidence type="ECO:0000256" key="15">
    <source>
        <dbReference type="PIRNR" id="PIRNR000167"/>
    </source>
</evidence>
<sequence length="480" mass="54809">MNIIHRELAHRELAAIPAQHQADMELARRYACQGPRYTSYPTAPQFRRDFPLDEYLAWQASDGEHRRAPLSLYVHLPFCQDICYYCACNKIVTRKKNVAQEYLGRLQREITLQSELVGHQRPITQMHWGGGTPTYLDHAQITELMHLLASNFHLLDKGYREYSIEIDPRTVDASTIALLKGVGFNRLSLGIQDFDPLVQQSVNRVQPYRQVASLVESIRAHGFRSLSFDLIYGLPHQDRHTMAETLHKVIELRPDRIACYNYAHLPERFSSQRAIDRLTLPEPDEKLLLHEIISHTLQAAGYVHIGMDHYVLPEDELALAQNEGRLQRNFQGYSLHMADDLLGLGMSAISQLGDYYLQNERELDGYYRMLDGGQFPITRGCQVNADDKLRRHIIMTLISELQLDIDDCNRQFGIDFNQLFAGELAQLAPMAEDGLLELSPGAIAVTRRGRPFLRNICMPFDAYLGAHRGDEPAPKFSATV</sequence>
<evidence type="ECO:0000256" key="7">
    <source>
        <dbReference type="ARBA" id="ARBA00022691"/>
    </source>
</evidence>
<gene>
    <name evidence="19" type="primary">hemN</name>
    <name evidence="19" type="ORF">DWB85_11985</name>
</gene>
<evidence type="ECO:0000256" key="16">
    <source>
        <dbReference type="PIRSR" id="PIRSR000167-1"/>
    </source>
</evidence>
<dbReference type="Pfam" id="PF06969">
    <property type="entry name" value="HemN_C"/>
    <property type="match status" value="1"/>
</dbReference>
<evidence type="ECO:0000256" key="2">
    <source>
        <dbReference type="ARBA" id="ARBA00004785"/>
    </source>
</evidence>
<keyword evidence="6 15" id="KW-0963">Cytoplasm</keyword>
<dbReference type="InterPro" id="IPR023404">
    <property type="entry name" value="rSAM_horseshoe"/>
</dbReference>
<dbReference type="Gene3D" id="3.80.30.20">
    <property type="entry name" value="tm_1862 like domain"/>
    <property type="match status" value="1"/>
</dbReference>
<feature type="binding site" evidence="16">
    <location>
        <position position="73"/>
    </location>
    <ligand>
        <name>S-adenosyl-L-methionine</name>
        <dbReference type="ChEBI" id="CHEBI:59789"/>
        <label>1</label>
    </ligand>
</feature>
<feature type="binding site" evidence="16">
    <location>
        <position position="204"/>
    </location>
    <ligand>
        <name>S-adenosyl-L-methionine</name>
        <dbReference type="ChEBI" id="CHEBI:59789"/>
        <label>2</label>
    </ligand>
</feature>
<comment type="caution">
    <text evidence="19">The sequence shown here is derived from an EMBL/GenBank/DDBJ whole genome shotgun (WGS) entry which is preliminary data.</text>
</comment>
<feature type="binding site" evidence="17">
    <location>
        <position position="83"/>
    </location>
    <ligand>
        <name>[4Fe-4S] cluster</name>
        <dbReference type="ChEBI" id="CHEBI:49883"/>
        <note>4Fe-4S-S-AdoMet</note>
    </ligand>
</feature>
<dbReference type="InterPro" id="IPR007197">
    <property type="entry name" value="rSAM"/>
</dbReference>
<evidence type="ECO:0000256" key="12">
    <source>
        <dbReference type="ARBA" id="ARBA00023244"/>
    </source>
</evidence>